<proteinExistence type="predicted"/>
<organism evidence="3 4">
    <name type="scientific">Euphydryas editha</name>
    <name type="common">Edith's checkerspot</name>
    <dbReference type="NCBI Taxonomy" id="104508"/>
    <lineage>
        <taxon>Eukaryota</taxon>
        <taxon>Metazoa</taxon>
        <taxon>Ecdysozoa</taxon>
        <taxon>Arthropoda</taxon>
        <taxon>Hexapoda</taxon>
        <taxon>Insecta</taxon>
        <taxon>Pterygota</taxon>
        <taxon>Neoptera</taxon>
        <taxon>Endopterygota</taxon>
        <taxon>Lepidoptera</taxon>
        <taxon>Glossata</taxon>
        <taxon>Ditrysia</taxon>
        <taxon>Papilionoidea</taxon>
        <taxon>Nymphalidae</taxon>
        <taxon>Nymphalinae</taxon>
        <taxon>Euphydryas</taxon>
    </lineage>
</organism>
<keyword evidence="4" id="KW-1185">Reference proteome</keyword>
<gene>
    <name evidence="3" type="ORF">EEDITHA_LOCUS4702</name>
</gene>
<sequence>MDEKSGPSRPKRTRRQLNYGLTDSDIEEHLDWGDSSDDNFDPEDCDISSDDEEEADDRRLITDNAALDLVPLLQSQTSSESLQASEGATSAAEISPSAWCTSGELRHIEFNKQNEFFGSPGSTPISFFNFFFEDDFLTMICEKTNARAVKLFCESTVTENSRITSWKELTVSELRVFLGLLFHMGFIQLPRLQDYWKTNRLLAIPIFGQHMSRNRFLLIMRCLQFRYRE</sequence>
<protein>
    <recommendedName>
        <fullName evidence="2">PiggyBac transposable element-derived protein domain-containing protein</fullName>
    </recommendedName>
</protein>
<feature type="domain" description="PiggyBac transposable element-derived protein" evidence="2">
    <location>
        <begin position="123"/>
        <end position="226"/>
    </location>
</feature>
<comment type="caution">
    <text evidence="3">The sequence shown here is derived from an EMBL/GenBank/DDBJ whole genome shotgun (WGS) entry which is preliminary data.</text>
</comment>
<dbReference type="AlphaFoldDB" id="A0AAU9TST0"/>
<evidence type="ECO:0000313" key="4">
    <source>
        <dbReference type="Proteomes" id="UP001153954"/>
    </source>
</evidence>
<evidence type="ECO:0000256" key="1">
    <source>
        <dbReference type="SAM" id="MobiDB-lite"/>
    </source>
</evidence>
<dbReference type="PANTHER" id="PTHR46599">
    <property type="entry name" value="PIGGYBAC TRANSPOSABLE ELEMENT-DERIVED PROTEIN 4"/>
    <property type="match status" value="1"/>
</dbReference>
<feature type="compositionally biased region" description="Acidic residues" evidence="1">
    <location>
        <begin position="33"/>
        <end position="55"/>
    </location>
</feature>
<dbReference type="EMBL" id="CAKOGL010000007">
    <property type="protein sequence ID" value="CAH2088552.1"/>
    <property type="molecule type" value="Genomic_DNA"/>
</dbReference>
<name>A0AAU9TST0_EUPED</name>
<dbReference type="InterPro" id="IPR029526">
    <property type="entry name" value="PGBD"/>
</dbReference>
<dbReference type="PANTHER" id="PTHR46599:SF3">
    <property type="entry name" value="PIGGYBAC TRANSPOSABLE ELEMENT-DERIVED PROTEIN 4"/>
    <property type="match status" value="1"/>
</dbReference>
<dbReference type="Proteomes" id="UP001153954">
    <property type="component" value="Unassembled WGS sequence"/>
</dbReference>
<evidence type="ECO:0000259" key="2">
    <source>
        <dbReference type="Pfam" id="PF13843"/>
    </source>
</evidence>
<reference evidence="3" key="1">
    <citation type="submission" date="2022-03" db="EMBL/GenBank/DDBJ databases">
        <authorList>
            <person name="Tunstrom K."/>
        </authorList>
    </citation>
    <scope>NUCLEOTIDE SEQUENCE</scope>
</reference>
<evidence type="ECO:0000313" key="3">
    <source>
        <dbReference type="EMBL" id="CAH2088552.1"/>
    </source>
</evidence>
<dbReference type="Pfam" id="PF13843">
    <property type="entry name" value="DDE_Tnp_1_7"/>
    <property type="match status" value="1"/>
</dbReference>
<accession>A0AAU9TST0</accession>
<feature type="region of interest" description="Disordered" evidence="1">
    <location>
        <begin position="1"/>
        <end position="56"/>
    </location>
</feature>